<dbReference type="AlphaFoldDB" id="A0A0R1UKW4"/>
<dbReference type="EMBL" id="AZGC01000039">
    <property type="protein sequence ID" value="KRL93916.1"/>
    <property type="molecule type" value="Genomic_DNA"/>
</dbReference>
<gene>
    <name evidence="1" type="ORF">FC21_GL001387</name>
</gene>
<dbReference type="OrthoDB" id="2195303at2"/>
<evidence type="ECO:0000313" key="1">
    <source>
        <dbReference type="EMBL" id="KRL93916.1"/>
    </source>
</evidence>
<evidence type="ECO:0000313" key="2">
    <source>
        <dbReference type="Proteomes" id="UP000051084"/>
    </source>
</evidence>
<organism evidence="1 2">
    <name type="scientific">Limosilactobacillus equigenerosi DSM 18793 = JCM 14505</name>
    <dbReference type="NCBI Taxonomy" id="1423742"/>
    <lineage>
        <taxon>Bacteria</taxon>
        <taxon>Bacillati</taxon>
        <taxon>Bacillota</taxon>
        <taxon>Bacilli</taxon>
        <taxon>Lactobacillales</taxon>
        <taxon>Lactobacillaceae</taxon>
        <taxon>Limosilactobacillus</taxon>
    </lineage>
</organism>
<protein>
    <recommendedName>
        <fullName evidence="3">LITAF domain-containing protein</fullName>
    </recommendedName>
</protein>
<name>A0A0R1UKW4_9LACO</name>
<accession>A0A0R1UKW4</accession>
<dbReference type="STRING" id="417373.GCA_001570685_00478"/>
<keyword evidence="2" id="KW-1185">Reference proteome</keyword>
<reference evidence="1 2" key="1">
    <citation type="journal article" date="2015" name="Genome Announc.">
        <title>Expanding the biotechnology potential of lactobacilli through comparative genomics of 213 strains and associated genera.</title>
        <authorList>
            <person name="Sun Z."/>
            <person name="Harris H.M."/>
            <person name="McCann A."/>
            <person name="Guo C."/>
            <person name="Argimon S."/>
            <person name="Zhang W."/>
            <person name="Yang X."/>
            <person name="Jeffery I.B."/>
            <person name="Cooney J.C."/>
            <person name="Kagawa T.F."/>
            <person name="Liu W."/>
            <person name="Song Y."/>
            <person name="Salvetti E."/>
            <person name="Wrobel A."/>
            <person name="Rasinkangas P."/>
            <person name="Parkhill J."/>
            <person name="Rea M.C."/>
            <person name="O'Sullivan O."/>
            <person name="Ritari J."/>
            <person name="Douillard F.P."/>
            <person name="Paul Ross R."/>
            <person name="Yang R."/>
            <person name="Briner A.E."/>
            <person name="Felis G.E."/>
            <person name="de Vos W.M."/>
            <person name="Barrangou R."/>
            <person name="Klaenhammer T.R."/>
            <person name="Caufield P.W."/>
            <person name="Cui Y."/>
            <person name="Zhang H."/>
            <person name="O'Toole P.W."/>
        </authorList>
    </citation>
    <scope>NUCLEOTIDE SEQUENCE [LARGE SCALE GENOMIC DNA]</scope>
    <source>
        <strain evidence="1 2">DSM 18793</strain>
    </source>
</reference>
<sequence length="144" mass="15411">MKKIVCCICGVEDKFSKPVYDLIDGGIHYDCWCKVTGNERSQSISKLVKALSKMPSSLFTSKIDENGNVKETATQENGLELPKCPFCGSTDLQIMGIDRKGFSVGKAVGGAVLTGGIGLLAGFAGKKTGKTDYYCNDCHNQCAL</sequence>
<evidence type="ECO:0008006" key="3">
    <source>
        <dbReference type="Google" id="ProtNLM"/>
    </source>
</evidence>
<dbReference type="RefSeq" id="WP_056995646.1">
    <property type="nucleotide sequence ID" value="NZ_AZGC01000039.1"/>
</dbReference>
<proteinExistence type="predicted"/>
<dbReference type="PATRIC" id="fig|1423742.4.peg.1439"/>
<comment type="caution">
    <text evidence="1">The sequence shown here is derived from an EMBL/GenBank/DDBJ whole genome shotgun (WGS) entry which is preliminary data.</text>
</comment>
<dbReference type="Proteomes" id="UP000051084">
    <property type="component" value="Unassembled WGS sequence"/>
</dbReference>